<dbReference type="EMBL" id="VWRR01000012">
    <property type="protein sequence ID" value="KAF6002060.1"/>
    <property type="molecule type" value="Genomic_DNA"/>
</dbReference>
<dbReference type="AlphaFoldDB" id="A0A7J7IH39"/>
<organism evidence="2 3">
    <name type="scientific">Cyanidiococcus yangmingshanensis</name>
    <dbReference type="NCBI Taxonomy" id="2690220"/>
    <lineage>
        <taxon>Eukaryota</taxon>
        <taxon>Rhodophyta</taxon>
        <taxon>Bangiophyceae</taxon>
        <taxon>Cyanidiales</taxon>
        <taxon>Cyanidiaceae</taxon>
        <taxon>Cyanidiococcus</taxon>
    </lineage>
</organism>
<evidence type="ECO:0000256" key="1">
    <source>
        <dbReference type="SAM" id="SignalP"/>
    </source>
</evidence>
<accession>A0A7J7IH39</accession>
<keyword evidence="3" id="KW-1185">Reference proteome</keyword>
<dbReference type="Proteomes" id="UP000530660">
    <property type="component" value="Unassembled WGS sequence"/>
</dbReference>
<dbReference type="OrthoDB" id="5321at2759"/>
<gene>
    <name evidence="2" type="ORF">F1559_004042</name>
</gene>
<reference evidence="2 3" key="1">
    <citation type="journal article" date="2020" name="J. Phycol.">
        <title>Comparative genome analysis reveals Cyanidiococcus gen. nov., a new extremophilic red algal genus sister to Cyanidioschyzon (Cyanidioschyzonaceae, Rhodophyta).</title>
        <authorList>
            <person name="Liu S.-L."/>
            <person name="Chiang Y.-R."/>
            <person name="Yoon H.S."/>
            <person name="Fu H.-Y."/>
        </authorList>
    </citation>
    <scope>NUCLEOTIDE SEQUENCE [LARGE SCALE GENOMIC DNA]</scope>
    <source>
        <strain evidence="2 3">THAL066</strain>
    </source>
</reference>
<evidence type="ECO:0000313" key="2">
    <source>
        <dbReference type="EMBL" id="KAF6002060.1"/>
    </source>
</evidence>
<proteinExistence type="predicted"/>
<keyword evidence="1" id="KW-0732">Signal</keyword>
<evidence type="ECO:0000313" key="3">
    <source>
        <dbReference type="Proteomes" id="UP000530660"/>
    </source>
</evidence>
<protein>
    <submittedName>
        <fullName evidence="2">Uncharacterized protein</fullName>
    </submittedName>
</protein>
<name>A0A7J7IH39_9RHOD</name>
<sequence length="232" mass="25921">MLDGTVLASLVVVAAAAAMPAGWPASSRRARIVSRDRNTQSVGFYRSLSVGIVKRFERCWIPDFTMLCFQSSFFPGATLKTGLSICTAPRSLRLGTRSRVLAARALRMSVDEQDRLTVRKQAQICLEDGCSLEDLDALLDRTRLIRDELMKDVKELNDIITKLQALSEASKKLPGGEVADTVTIPVTGKEARLEDVVRAVLRIFSRAEDHYPRIGLQPWSMDKPKKNKKKRF</sequence>
<feature type="signal peptide" evidence="1">
    <location>
        <begin position="1"/>
        <end position="16"/>
    </location>
</feature>
<feature type="chain" id="PRO_5029449061" evidence="1">
    <location>
        <begin position="17"/>
        <end position="232"/>
    </location>
</feature>
<comment type="caution">
    <text evidence="2">The sequence shown here is derived from an EMBL/GenBank/DDBJ whole genome shotgun (WGS) entry which is preliminary data.</text>
</comment>